<sequence length="455" mass="51492">MAGQQETRLTFNKMISKAFHASTLTHIIRERDLIKLKKAIYSQMFQLGALISTDGKDLIKTIEDASTGGLKALYIDKKQLEVIYNKIDDLAKDPNLKLTVEQIKDKIVSTIINLQTSTKQIIIHKLGEKRIAALIAFNKEHAIKPKGLDKIKEWGRKVSEGIAYSKKYGKFKTIKDFSKKIGKEVGVSSLARMVGFGAVFHGARAIWGKIPILLGPVPIRNVNYVEVARSGKVLKFRATGSAFLARQEGGDQSDAIKIEGIFYKVEFGIMFFIWALFLYGQSKVKEFKNIIELQETITSITKMRKMNDILTSDTSLQRPSYEYHRTFPFVSKHFIIPNCYIETISIEDKLPLKDVIKYTILLRTYKKPIDVIRYVKQADENISIFGFPKKTIASEICQYSLTTAWRLFNANGWIADELEWRIGSAKKPGVLDTYYDVDATSIATVAYLSLMGGVV</sequence>
<reference evidence="1" key="1">
    <citation type="journal article" date="2015" name="Nature">
        <title>Complex archaea that bridge the gap between prokaryotes and eukaryotes.</title>
        <authorList>
            <person name="Spang A."/>
            <person name="Saw J.H."/>
            <person name="Jorgensen S.L."/>
            <person name="Zaremba-Niedzwiedzka K."/>
            <person name="Martijn J."/>
            <person name="Lind A.E."/>
            <person name="van Eijk R."/>
            <person name="Schleper C."/>
            <person name="Guy L."/>
            <person name="Ettema T.J."/>
        </authorList>
    </citation>
    <scope>NUCLEOTIDE SEQUENCE</scope>
</reference>
<name>A0A0F9LE39_9ZZZZ</name>
<proteinExistence type="predicted"/>
<protein>
    <submittedName>
        <fullName evidence="1">Uncharacterized protein</fullName>
    </submittedName>
</protein>
<gene>
    <name evidence="1" type="ORF">LCGC14_1210360</name>
</gene>
<evidence type="ECO:0000313" key="1">
    <source>
        <dbReference type="EMBL" id="KKM93239.1"/>
    </source>
</evidence>
<accession>A0A0F9LE39</accession>
<organism evidence="1">
    <name type="scientific">marine sediment metagenome</name>
    <dbReference type="NCBI Taxonomy" id="412755"/>
    <lineage>
        <taxon>unclassified sequences</taxon>
        <taxon>metagenomes</taxon>
        <taxon>ecological metagenomes</taxon>
    </lineage>
</organism>
<dbReference type="EMBL" id="LAZR01006292">
    <property type="protein sequence ID" value="KKM93239.1"/>
    <property type="molecule type" value="Genomic_DNA"/>
</dbReference>
<dbReference type="AlphaFoldDB" id="A0A0F9LE39"/>
<comment type="caution">
    <text evidence="1">The sequence shown here is derived from an EMBL/GenBank/DDBJ whole genome shotgun (WGS) entry which is preliminary data.</text>
</comment>